<dbReference type="SUPFAM" id="SSF69593">
    <property type="entry name" value="Glycerol-3-phosphate (1)-acyltransferase"/>
    <property type="match status" value="1"/>
</dbReference>
<protein>
    <recommendedName>
        <fullName evidence="3">Phospholipid/glycerol acyltransferase domain-containing protein</fullName>
    </recommendedName>
</protein>
<sequence length="258" mass="29613">MLEEVNSYYRKVPKRVEQFAMRSLIKQVEPFVRSGDFKHLSDLFLDKLNVTGRYMAASRPDFRKNRERLQHQPGIVISNHPGYIDPLLLLSQIERRDILIMLHNNIYKSAKDQLGGVANKYFISNLRESLPQAQEHIADGGLFIFFPTGLQGPIFKNGFREIVDTIASDTMVYSFHLDKDDVDKTEKEKLSLGAGLAYTFLPTQIPSMRQMGEKFIIDVDERVSSADEWKRVIADNGDAKRRNVSAALQMHYEKQFAA</sequence>
<dbReference type="Proteomes" id="UP000176445">
    <property type="component" value="Unassembled WGS sequence"/>
</dbReference>
<evidence type="ECO:0000313" key="1">
    <source>
        <dbReference type="EMBL" id="OGG51501.1"/>
    </source>
</evidence>
<gene>
    <name evidence="1" type="ORF">A2704_04825</name>
</gene>
<dbReference type="EMBL" id="MFKW01000026">
    <property type="protein sequence ID" value="OGG51501.1"/>
    <property type="molecule type" value="Genomic_DNA"/>
</dbReference>
<organism evidence="1 2">
    <name type="scientific">Candidatus Kaiserbacteria bacterium RIFCSPHIGHO2_01_FULL_54_36b</name>
    <dbReference type="NCBI Taxonomy" id="1798483"/>
    <lineage>
        <taxon>Bacteria</taxon>
        <taxon>Candidatus Kaiseribacteriota</taxon>
    </lineage>
</organism>
<proteinExistence type="predicted"/>
<evidence type="ECO:0000313" key="2">
    <source>
        <dbReference type="Proteomes" id="UP000176445"/>
    </source>
</evidence>
<dbReference type="AlphaFoldDB" id="A0A1F6CR45"/>
<evidence type="ECO:0008006" key="3">
    <source>
        <dbReference type="Google" id="ProtNLM"/>
    </source>
</evidence>
<reference evidence="1 2" key="1">
    <citation type="journal article" date="2016" name="Nat. Commun.">
        <title>Thousands of microbial genomes shed light on interconnected biogeochemical processes in an aquifer system.</title>
        <authorList>
            <person name="Anantharaman K."/>
            <person name="Brown C.T."/>
            <person name="Hug L.A."/>
            <person name="Sharon I."/>
            <person name="Castelle C.J."/>
            <person name="Probst A.J."/>
            <person name="Thomas B.C."/>
            <person name="Singh A."/>
            <person name="Wilkins M.J."/>
            <person name="Karaoz U."/>
            <person name="Brodie E.L."/>
            <person name="Williams K.H."/>
            <person name="Hubbard S.S."/>
            <person name="Banfield J.F."/>
        </authorList>
    </citation>
    <scope>NUCLEOTIDE SEQUENCE [LARGE SCALE GENOMIC DNA]</scope>
</reference>
<comment type="caution">
    <text evidence="1">The sequence shown here is derived from an EMBL/GenBank/DDBJ whole genome shotgun (WGS) entry which is preliminary data.</text>
</comment>
<accession>A0A1F6CR45</accession>
<name>A0A1F6CR45_9BACT</name>